<dbReference type="Pfam" id="PF13193">
    <property type="entry name" value="AMP-binding_C"/>
    <property type="match status" value="1"/>
</dbReference>
<name>A0A1L3GLX1_9BACT</name>
<dbReference type="GO" id="GO:0044550">
    <property type="term" value="P:secondary metabolite biosynthetic process"/>
    <property type="evidence" value="ECO:0007669"/>
    <property type="project" value="TreeGrafter"/>
</dbReference>
<dbReference type="GO" id="GO:0031177">
    <property type="term" value="F:phosphopantetheine binding"/>
    <property type="evidence" value="ECO:0007669"/>
    <property type="project" value="TreeGrafter"/>
</dbReference>
<evidence type="ECO:0008006" key="5">
    <source>
        <dbReference type="Google" id="ProtNLM"/>
    </source>
</evidence>
<evidence type="ECO:0000313" key="4">
    <source>
        <dbReference type="Proteomes" id="UP000182517"/>
    </source>
</evidence>
<dbReference type="SUPFAM" id="SSF56801">
    <property type="entry name" value="Acetyl-CoA synthetase-like"/>
    <property type="match status" value="1"/>
</dbReference>
<reference evidence="3 4" key="1">
    <citation type="journal article" date="2017" name="Genome Announc.">
        <title>Complete Genome Sequences of Two Acetylene-Fermenting Pelobacter acetylenicus Strains.</title>
        <authorList>
            <person name="Sutton J.M."/>
            <person name="Baesman S.M."/>
            <person name="Fierst J.L."/>
            <person name="Poret-Peterson A.T."/>
            <person name="Oremland R.S."/>
            <person name="Dunlap D.S."/>
            <person name="Akob D.M."/>
        </authorList>
    </citation>
    <scope>NUCLEOTIDE SEQUENCE [LARGE SCALE GENOMIC DNA]</scope>
    <source>
        <strain evidence="3 4">SFB93</strain>
    </source>
</reference>
<proteinExistence type="predicted"/>
<sequence>MDGNLVQHYLHHSPVSPAKVACTDGRRSITYAEVADLSNRLATLLKQYGVRRQDRVALCLNRSASFLPAVLGILKADAVYVPLDPNSPPERWQKIVADCAPTAILCDSQTILPLAETVKASIPRIFFAPRCELPLAGVEAAAAIEDVLASSMRAPPCSNEPDDLAYVLYTSGSTGAPKGVMITHRNICNYIDWAVDYFAINSEDRLLGTAPFHFDMSTFDLWCPIKAGATLCLADKALTLFPEKLLGFMEAEQVTIWKGISSLLFYMDRAGVIAPGRIPTMSRVLFGGDALPTRTLIRWMEAFPDKSFFNVYGPTEATGISLCYPVKNIPQEPGERIPIGRSCKGMKADLLDESLLPVPNGTVGELCLTGPGLGKGYLNDTERTARVFFTVRVPGASAENWYHTGDLGLRREDGNIEFVGRKDQQVKVMGYRIELGEIEQALRAIDGVCEAAVVTADRGGMEELVAFVEDNGGTDHAFIMARLRDRLPGYMMPRRLLPLADIPRCGRGKINRAALRALAMETKHADR</sequence>
<dbReference type="InterPro" id="IPR020459">
    <property type="entry name" value="AMP-binding"/>
</dbReference>
<dbReference type="GO" id="GO:0043041">
    <property type="term" value="P:amino acid activation for nonribosomal peptide biosynthetic process"/>
    <property type="evidence" value="ECO:0007669"/>
    <property type="project" value="TreeGrafter"/>
</dbReference>
<dbReference type="InterPro" id="IPR000873">
    <property type="entry name" value="AMP-dep_synth/lig_dom"/>
</dbReference>
<dbReference type="InterPro" id="IPR045851">
    <property type="entry name" value="AMP-bd_C_sf"/>
</dbReference>
<protein>
    <recommendedName>
        <fullName evidence="5">Amino acid adenylation domain-containing protein</fullName>
    </recommendedName>
</protein>
<dbReference type="InterPro" id="IPR025110">
    <property type="entry name" value="AMP-bd_C"/>
</dbReference>
<gene>
    <name evidence="3" type="ORF">A7E78_03235</name>
</gene>
<dbReference type="GO" id="GO:0005737">
    <property type="term" value="C:cytoplasm"/>
    <property type="evidence" value="ECO:0007669"/>
    <property type="project" value="TreeGrafter"/>
</dbReference>
<keyword evidence="4" id="KW-1185">Reference proteome</keyword>
<dbReference type="Proteomes" id="UP000182517">
    <property type="component" value="Chromosome"/>
</dbReference>
<evidence type="ECO:0000259" key="2">
    <source>
        <dbReference type="Pfam" id="PF13193"/>
    </source>
</evidence>
<feature type="domain" description="AMP-binding enzyme C-terminal" evidence="2">
    <location>
        <begin position="437"/>
        <end position="509"/>
    </location>
</feature>
<dbReference type="InterPro" id="IPR042099">
    <property type="entry name" value="ANL_N_sf"/>
</dbReference>
<dbReference type="InterPro" id="IPR020845">
    <property type="entry name" value="AMP-binding_CS"/>
</dbReference>
<evidence type="ECO:0000259" key="1">
    <source>
        <dbReference type="Pfam" id="PF00501"/>
    </source>
</evidence>
<dbReference type="CDD" id="cd05930">
    <property type="entry name" value="A_NRPS"/>
    <property type="match status" value="1"/>
</dbReference>
<dbReference type="PROSITE" id="PS00455">
    <property type="entry name" value="AMP_BINDING"/>
    <property type="match status" value="1"/>
</dbReference>
<dbReference type="PANTHER" id="PTHR45527:SF1">
    <property type="entry name" value="FATTY ACID SYNTHASE"/>
    <property type="match status" value="1"/>
</dbReference>
<dbReference type="Pfam" id="PF00501">
    <property type="entry name" value="AMP-binding"/>
    <property type="match status" value="1"/>
</dbReference>
<dbReference type="EMBL" id="CP015519">
    <property type="protein sequence ID" value="APG26933.1"/>
    <property type="molecule type" value="Genomic_DNA"/>
</dbReference>
<dbReference type="STRING" id="1842532.A7E78_03235"/>
<dbReference type="Gene3D" id="3.40.50.12780">
    <property type="entry name" value="N-terminal domain of ligase-like"/>
    <property type="match status" value="1"/>
</dbReference>
<dbReference type="Gene3D" id="3.30.300.30">
    <property type="match status" value="1"/>
</dbReference>
<dbReference type="PANTHER" id="PTHR45527">
    <property type="entry name" value="NONRIBOSOMAL PEPTIDE SYNTHETASE"/>
    <property type="match status" value="1"/>
</dbReference>
<dbReference type="OrthoDB" id="9799237at2"/>
<dbReference type="KEGG" id="pef:A7E78_03235"/>
<dbReference type="InterPro" id="IPR010071">
    <property type="entry name" value="AA_adenyl_dom"/>
</dbReference>
<evidence type="ECO:0000313" key="3">
    <source>
        <dbReference type="EMBL" id="APG26933.1"/>
    </source>
</evidence>
<dbReference type="PRINTS" id="PR00154">
    <property type="entry name" value="AMPBINDING"/>
</dbReference>
<organism evidence="3 4">
    <name type="scientific">Syntrophotalea acetylenivorans</name>
    <dbReference type="NCBI Taxonomy" id="1842532"/>
    <lineage>
        <taxon>Bacteria</taxon>
        <taxon>Pseudomonadati</taxon>
        <taxon>Thermodesulfobacteriota</taxon>
        <taxon>Desulfuromonadia</taxon>
        <taxon>Desulfuromonadales</taxon>
        <taxon>Syntrophotaleaceae</taxon>
        <taxon>Syntrophotalea</taxon>
    </lineage>
</organism>
<accession>A0A1L3GLX1</accession>
<dbReference type="RefSeq" id="WP_072282895.1">
    <property type="nucleotide sequence ID" value="NZ_CP015519.1"/>
</dbReference>
<dbReference type="AlphaFoldDB" id="A0A1L3GLX1"/>
<dbReference type="NCBIfam" id="TIGR01733">
    <property type="entry name" value="AA-adenyl-dom"/>
    <property type="match status" value="1"/>
</dbReference>
<feature type="domain" description="AMP-dependent synthetase/ligase" evidence="1">
    <location>
        <begin position="16"/>
        <end position="378"/>
    </location>
</feature>